<protein>
    <recommendedName>
        <fullName evidence="4">MFS transporter</fullName>
    </recommendedName>
</protein>
<reference evidence="2" key="2">
    <citation type="journal article" date="2021" name="Microbiome">
        <title>Successional dynamics and alternative stable states in a saline activated sludge microbial community over 9 years.</title>
        <authorList>
            <person name="Wang Y."/>
            <person name="Ye J."/>
            <person name="Ju F."/>
            <person name="Liu L."/>
            <person name="Boyd J.A."/>
            <person name="Deng Y."/>
            <person name="Parks D.H."/>
            <person name="Jiang X."/>
            <person name="Yin X."/>
            <person name="Woodcroft B.J."/>
            <person name="Tyson G.W."/>
            <person name="Hugenholtz P."/>
            <person name="Polz M.F."/>
            <person name="Zhang T."/>
        </authorList>
    </citation>
    <scope>NUCLEOTIDE SEQUENCE</scope>
    <source>
        <strain evidence="2">HKST-UBA16</strain>
    </source>
</reference>
<dbReference type="AlphaFoldDB" id="A0A955KVC9"/>
<dbReference type="InterPro" id="IPR036259">
    <property type="entry name" value="MFS_trans_sf"/>
</dbReference>
<proteinExistence type="predicted"/>
<organism evidence="2 3">
    <name type="scientific">Candidatus Dojkabacteria bacterium</name>
    <dbReference type="NCBI Taxonomy" id="2099670"/>
    <lineage>
        <taxon>Bacteria</taxon>
        <taxon>Candidatus Dojkabacteria</taxon>
    </lineage>
</organism>
<dbReference type="EMBL" id="JAGQLM010000015">
    <property type="protein sequence ID" value="MCA9374764.1"/>
    <property type="molecule type" value="Genomic_DNA"/>
</dbReference>
<dbReference type="SUPFAM" id="SSF103473">
    <property type="entry name" value="MFS general substrate transporter"/>
    <property type="match status" value="1"/>
</dbReference>
<sequence>MKLARPLRAGVITAVLSKLNLSKRSNKMFKKKYPLPIYVLMLAQLIGGIDLIGTFMVRFFRDWGGITQTETQTLQSLFLIFIFILEIPTGVFGDRKGLKFSVLSGYAIIGIATVIYGLIPDFRLFVVSEFLFALGVSFISGAEEALVFETAKRTGVEKDFGKIQVVRSNLEMIVFSSTIG</sequence>
<feature type="transmembrane region" description="Helical" evidence="1">
    <location>
        <begin position="76"/>
        <end position="93"/>
    </location>
</feature>
<accession>A0A955KVC9</accession>
<feature type="transmembrane region" description="Helical" evidence="1">
    <location>
        <begin position="33"/>
        <end position="56"/>
    </location>
</feature>
<gene>
    <name evidence="2" type="ORF">KC622_00365</name>
</gene>
<name>A0A955KVC9_9BACT</name>
<reference evidence="2" key="1">
    <citation type="submission" date="2020-04" db="EMBL/GenBank/DDBJ databases">
        <authorList>
            <person name="Zhang T."/>
        </authorList>
    </citation>
    <scope>NUCLEOTIDE SEQUENCE</scope>
    <source>
        <strain evidence="2">HKST-UBA16</strain>
    </source>
</reference>
<dbReference type="InterPro" id="IPR053160">
    <property type="entry name" value="MFS_DHA3_Transporter"/>
</dbReference>
<feature type="transmembrane region" description="Helical" evidence="1">
    <location>
        <begin position="100"/>
        <end position="119"/>
    </location>
</feature>
<evidence type="ECO:0000313" key="3">
    <source>
        <dbReference type="Proteomes" id="UP000748332"/>
    </source>
</evidence>
<keyword evidence="1" id="KW-1133">Transmembrane helix</keyword>
<dbReference type="Proteomes" id="UP000748332">
    <property type="component" value="Unassembled WGS sequence"/>
</dbReference>
<dbReference type="PANTHER" id="PTHR23530">
    <property type="entry name" value="TRANSPORT PROTEIN-RELATED"/>
    <property type="match status" value="1"/>
</dbReference>
<feature type="non-terminal residue" evidence="2">
    <location>
        <position position="180"/>
    </location>
</feature>
<evidence type="ECO:0000313" key="2">
    <source>
        <dbReference type="EMBL" id="MCA9374764.1"/>
    </source>
</evidence>
<keyword evidence="1" id="KW-0472">Membrane</keyword>
<comment type="caution">
    <text evidence="2">The sequence shown here is derived from an EMBL/GenBank/DDBJ whole genome shotgun (WGS) entry which is preliminary data.</text>
</comment>
<evidence type="ECO:0000256" key="1">
    <source>
        <dbReference type="SAM" id="Phobius"/>
    </source>
</evidence>
<dbReference type="PANTHER" id="PTHR23530:SF1">
    <property type="entry name" value="PERMEASE, MAJOR FACILITATOR SUPERFAMILY-RELATED"/>
    <property type="match status" value="1"/>
</dbReference>
<evidence type="ECO:0008006" key="4">
    <source>
        <dbReference type="Google" id="ProtNLM"/>
    </source>
</evidence>
<dbReference type="Gene3D" id="1.20.1250.20">
    <property type="entry name" value="MFS general substrate transporter like domains"/>
    <property type="match status" value="1"/>
</dbReference>
<keyword evidence="1" id="KW-0812">Transmembrane</keyword>